<dbReference type="InterPro" id="IPR012677">
    <property type="entry name" value="Nucleotide-bd_a/b_plait_sf"/>
</dbReference>
<comment type="caution">
    <text evidence="3">The sequence shown here is derived from an EMBL/GenBank/DDBJ whole genome shotgun (WGS) entry which is preliminary data.</text>
</comment>
<dbReference type="PANTHER" id="PTHR22951">
    <property type="entry name" value="CLATHRIN ASSEMBLY PROTEIN"/>
    <property type="match status" value="1"/>
</dbReference>
<feature type="domain" description="PTBP1-like RNA recognition motif 2" evidence="2">
    <location>
        <begin position="35"/>
        <end position="116"/>
    </location>
</feature>
<proteinExistence type="predicted"/>
<name>A0ABD3CDX3_9LAMI</name>
<evidence type="ECO:0000313" key="4">
    <source>
        <dbReference type="Proteomes" id="UP001632038"/>
    </source>
</evidence>
<dbReference type="AlphaFoldDB" id="A0ABD3CDX3"/>
<dbReference type="InterPro" id="IPR027417">
    <property type="entry name" value="P-loop_NTPase"/>
</dbReference>
<reference evidence="4" key="1">
    <citation type="journal article" date="2024" name="IScience">
        <title>Strigolactones Initiate the Formation of Haustorium-like Structures in Castilleja.</title>
        <authorList>
            <person name="Buerger M."/>
            <person name="Peterson D."/>
            <person name="Chory J."/>
        </authorList>
    </citation>
    <scope>NUCLEOTIDE SEQUENCE [LARGE SCALE GENOMIC DNA]</scope>
</reference>
<dbReference type="InterPro" id="IPR021790">
    <property type="entry name" value="PTBP1-like_RRM2"/>
</dbReference>
<dbReference type="Gene3D" id="3.30.70.330">
    <property type="match status" value="1"/>
</dbReference>
<gene>
    <name evidence="3" type="ORF">CASFOL_028862</name>
</gene>
<dbReference type="SUPFAM" id="SSF54928">
    <property type="entry name" value="RNA-binding domain, RBD"/>
    <property type="match status" value="1"/>
</dbReference>
<sequence length="426" mass="48959">MSNNSLSSISSSLAVIKVKLAQMQQNLCKSKPPRGDESNRTLLTTIHHMLCPITEEVLHQVFSPHGFVEKIVIFQKSTEFQALIHYESHQSAISARNSLQGLNIYDGCCQLDIQFSNLDNERVHDITIPTVAVEYKTENRHDAHVDCPDHADNTVAIVDVSDVDDPVPQTNQVEVSSMIVVLDKEDQVDNEELIEFVNDEDVAIVKATNHMESEELLDHLPSLRQLRYCLIGCWPEGAALGNYIIQYTLALVLKESFNIYCPKNEGIINIVDKFFEMQRHGVIKSLDINKRAWQQAASLSDVYVICKGLELARNFQLMSRILIKVVQIDVPNVRKSESNWPELNRKTDKRSSPCVIYFLIYTLRTRWFLKRGRMLWIRAGQRGRGSKSGRQVETRSKKPKWPTWQSDYILEFMHLINCDVIYYCVY</sequence>
<dbReference type="Pfam" id="PF07651">
    <property type="entry name" value="ANTH"/>
    <property type="match status" value="1"/>
</dbReference>
<accession>A0ABD3CDX3</accession>
<feature type="domain" description="AP180 N-terminal homology (ANTH)" evidence="1">
    <location>
        <begin position="199"/>
        <end position="316"/>
    </location>
</feature>
<dbReference type="InterPro" id="IPR045192">
    <property type="entry name" value="AP180-like"/>
</dbReference>
<dbReference type="Gene3D" id="1.20.58.150">
    <property type="entry name" value="ANTH domain"/>
    <property type="match status" value="1"/>
</dbReference>
<organism evidence="3 4">
    <name type="scientific">Castilleja foliolosa</name>
    <dbReference type="NCBI Taxonomy" id="1961234"/>
    <lineage>
        <taxon>Eukaryota</taxon>
        <taxon>Viridiplantae</taxon>
        <taxon>Streptophyta</taxon>
        <taxon>Embryophyta</taxon>
        <taxon>Tracheophyta</taxon>
        <taxon>Spermatophyta</taxon>
        <taxon>Magnoliopsida</taxon>
        <taxon>eudicotyledons</taxon>
        <taxon>Gunneridae</taxon>
        <taxon>Pentapetalae</taxon>
        <taxon>asterids</taxon>
        <taxon>lamiids</taxon>
        <taxon>Lamiales</taxon>
        <taxon>Orobanchaceae</taxon>
        <taxon>Pedicularideae</taxon>
        <taxon>Castillejinae</taxon>
        <taxon>Castilleja</taxon>
    </lineage>
</organism>
<keyword evidence="4" id="KW-1185">Reference proteome</keyword>
<dbReference type="EMBL" id="JAVIJP010000039">
    <property type="protein sequence ID" value="KAL3627499.1"/>
    <property type="molecule type" value="Genomic_DNA"/>
</dbReference>
<dbReference type="InterPro" id="IPR014712">
    <property type="entry name" value="ANTH_dom_sf"/>
</dbReference>
<dbReference type="InterPro" id="IPR011417">
    <property type="entry name" value="ANTH_dom"/>
</dbReference>
<protein>
    <recommendedName>
        <fullName evidence="5">RRM domain-containing protein</fullName>
    </recommendedName>
</protein>
<evidence type="ECO:0000259" key="2">
    <source>
        <dbReference type="Pfam" id="PF11835"/>
    </source>
</evidence>
<dbReference type="SUPFAM" id="SSF89009">
    <property type="entry name" value="GAT-like domain"/>
    <property type="match status" value="1"/>
</dbReference>
<evidence type="ECO:0000313" key="3">
    <source>
        <dbReference type="EMBL" id="KAL3627499.1"/>
    </source>
</evidence>
<dbReference type="SUPFAM" id="SSF52540">
    <property type="entry name" value="P-loop containing nucleoside triphosphate hydrolases"/>
    <property type="match status" value="1"/>
</dbReference>
<dbReference type="Proteomes" id="UP001632038">
    <property type="component" value="Unassembled WGS sequence"/>
</dbReference>
<dbReference type="PANTHER" id="PTHR22951:SF89">
    <property type="entry name" value="OS05G0549000 PROTEIN"/>
    <property type="match status" value="1"/>
</dbReference>
<dbReference type="InterPro" id="IPR035979">
    <property type="entry name" value="RBD_domain_sf"/>
</dbReference>
<evidence type="ECO:0008006" key="5">
    <source>
        <dbReference type="Google" id="ProtNLM"/>
    </source>
</evidence>
<dbReference type="Pfam" id="PF11835">
    <property type="entry name" value="RRM_8"/>
    <property type="match status" value="1"/>
</dbReference>
<evidence type="ECO:0000259" key="1">
    <source>
        <dbReference type="Pfam" id="PF07651"/>
    </source>
</evidence>